<organism evidence="2 3">
    <name type="scientific">Campylobacter concisus</name>
    <dbReference type="NCBI Taxonomy" id="199"/>
    <lineage>
        <taxon>Bacteria</taxon>
        <taxon>Pseudomonadati</taxon>
        <taxon>Campylobacterota</taxon>
        <taxon>Epsilonproteobacteria</taxon>
        <taxon>Campylobacterales</taxon>
        <taxon>Campylobacteraceae</taxon>
        <taxon>Campylobacter</taxon>
    </lineage>
</organism>
<reference evidence="2 3" key="1">
    <citation type="submission" date="2017-04" db="EMBL/GenBank/DDBJ databases">
        <title>Complete genome of Campylobacter concisus ATCC 33237T and draft genomes for an additional eight well characterized C. concisus strains.</title>
        <authorList>
            <person name="Cornelius A.J."/>
            <person name="Miller W.G."/>
            <person name="Lastovica A.J."/>
            <person name="On S.L."/>
            <person name="French N.P."/>
            <person name="Vandenberg O."/>
            <person name="Biggs P.J."/>
        </authorList>
    </citation>
    <scope>NUCLEOTIDE SEQUENCE [LARGE SCALE GENOMIC DNA]</scope>
    <source>
        <strain evidence="2 3">CCUG 19995</strain>
    </source>
</reference>
<sequence>MQADELKGIDLSDLDELEKERLAMGQKAFKMIVYGFLGIIVVSGFLASLHLGNLFFFLLIGGVFYLGKTINGLKNELIAKFKQKVVGVIVKNYGLNFSANGGLSLNDFLKIYDADVNRHYAEDMIYGQIDNTQFKLCDFYAAKETQGEKRTTTTVKFQGILLKAEFKKELNATIYVCDKKRTSDLRSDGEQATMDNPKFNELFKTYTTDQIAARYALTPKLMENFTTLRTKFDAPLSAVFLKNEIFIAIDLRKDSFEPDLKKPINSNESVQNYIAGVSDFVEIVRDLELNKNIWKS</sequence>
<evidence type="ECO:0008006" key="4">
    <source>
        <dbReference type="Google" id="ProtNLM"/>
    </source>
</evidence>
<evidence type="ECO:0000313" key="3">
    <source>
        <dbReference type="Proteomes" id="UP000196317"/>
    </source>
</evidence>
<proteinExistence type="predicted"/>
<keyword evidence="1" id="KW-0812">Transmembrane</keyword>
<evidence type="ECO:0000256" key="1">
    <source>
        <dbReference type="SAM" id="Phobius"/>
    </source>
</evidence>
<accession>A0A1Y5MI97</accession>
<keyword evidence="1" id="KW-1133">Transmembrane helix</keyword>
<dbReference type="AlphaFoldDB" id="A0A1Y5MI97"/>
<keyword evidence="1" id="KW-0472">Membrane</keyword>
<name>A0A1Y5MI97_9BACT</name>
<dbReference type="Pfam" id="PF11335">
    <property type="entry name" value="DUF3137"/>
    <property type="match status" value="1"/>
</dbReference>
<dbReference type="Proteomes" id="UP000196317">
    <property type="component" value="Unassembled WGS sequence"/>
</dbReference>
<feature type="transmembrane region" description="Helical" evidence="1">
    <location>
        <begin position="31"/>
        <end position="49"/>
    </location>
</feature>
<protein>
    <recommendedName>
        <fullName evidence="4">Galanin</fullName>
    </recommendedName>
</protein>
<evidence type="ECO:0000313" key="2">
    <source>
        <dbReference type="EMBL" id="OUT07114.1"/>
    </source>
</evidence>
<comment type="caution">
    <text evidence="2">The sequence shown here is derived from an EMBL/GenBank/DDBJ whole genome shotgun (WGS) entry which is preliminary data.</text>
</comment>
<dbReference type="InterPro" id="IPR021484">
    <property type="entry name" value="DUF3137"/>
</dbReference>
<gene>
    <name evidence="2" type="ORF">B9N65_09150</name>
</gene>
<dbReference type="RefSeq" id="WP_087583661.1">
    <property type="nucleotide sequence ID" value="NZ_NDYN01000008.1"/>
</dbReference>
<dbReference type="EMBL" id="NDYN01000008">
    <property type="protein sequence ID" value="OUT07114.1"/>
    <property type="molecule type" value="Genomic_DNA"/>
</dbReference>